<dbReference type="PANTHER" id="PTHR31047:SF1">
    <property type="entry name" value="DUF1237 DOMAIN-CONTAINING PROTEIN"/>
    <property type="match status" value="1"/>
</dbReference>
<evidence type="ECO:0000313" key="4">
    <source>
        <dbReference type="Proteomes" id="UP001055172"/>
    </source>
</evidence>
<dbReference type="Pfam" id="PF06824">
    <property type="entry name" value="Glyco_hydro_125"/>
    <property type="match status" value="1"/>
</dbReference>
<dbReference type="GO" id="GO:0005975">
    <property type="term" value="P:carbohydrate metabolic process"/>
    <property type="evidence" value="ECO:0007669"/>
    <property type="project" value="InterPro"/>
</dbReference>
<name>A0AA37GI67_9PEZI</name>
<dbReference type="InterPro" id="IPR008313">
    <property type="entry name" value="GH125"/>
</dbReference>
<dbReference type="PIRSF" id="PIRSF028846">
    <property type="entry name" value="UCP028846"/>
    <property type="match status" value="1"/>
</dbReference>
<dbReference type="Proteomes" id="UP001055172">
    <property type="component" value="Unassembled WGS sequence"/>
</dbReference>
<dbReference type="GO" id="GO:0003824">
    <property type="term" value="F:catalytic activity"/>
    <property type="evidence" value="ECO:0007669"/>
    <property type="project" value="UniProtKB-ARBA"/>
</dbReference>
<dbReference type="SMART" id="SM01149">
    <property type="entry name" value="DUF1237"/>
    <property type="match status" value="1"/>
</dbReference>
<dbReference type="EMBL" id="BPPX01000007">
    <property type="protein sequence ID" value="GJC81380.1"/>
    <property type="molecule type" value="Genomic_DNA"/>
</dbReference>
<evidence type="ECO:0000256" key="1">
    <source>
        <dbReference type="SAM" id="MobiDB-lite"/>
    </source>
</evidence>
<dbReference type="SUPFAM" id="SSF48208">
    <property type="entry name" value="Six-hairpin glycosidases"/>
    <property type="match status" value="1"/>
</dbReference>
<gene>
    <name evidence="3" type="ORF">ColLi_04218</name>
</gene>
<comment type="caution">
    <text evidence="3">The sequence shown here is derived from an EMBL/GenBank/DDBJ whole genome shotgun (WGS) entry which is preliminary data.</text>
</comment>
<feature type="chain" id="PRO_5041401313" evidence="2">
    <location>
        <begin position="16"/>
        <end position="544"/>
    </location>
</feature>
<dbReference type="AlphaFoldDB" id="A0AA37GI67"/>
<proteinExistence type="predicted"/>
<evidence type="ECO:0000313" key="3">
    <source>
        <dbReference type="EMBL" id="GJC81380.1"/>
    </source>
</evidence>
<organism evidence="3 4">
    <name type="scientific">Colletotrichum liriopes</name>
    <dbReference type="NCBI Taxonomy" id="708192"/>
    <lineage>
        <taxon>Eukaryota</taxon>
        <taxon>Fungi</taxon>
        <taxon>Dikarya</taxon>
        <taxon>Ascomycota</taxon>
        <taxon>Pezizomycotina</taxon>
        <taxon>Sordariomycetes</taxon>
        <taxon>Hypocreomycetidae</taxon>
        <taxon>Glomerellales</taxon>
        <taxon>Glomerellaceae</taxon>
        <taxon>Colletotrichum</taxon>
        <taxon>Colletotrichum spaethianum species complex</taxon>
    </lineage>
</organism>
<accession>A0AA37GI67</accession>
<dbReference type="PANTHER" id="PTHR31047">
    <property type="entry name" value="MEIOTICALLY UP-REGULATED GENE 157 PROTEIN"/>
    <property type="match status" value="1"/>
</dbReference>
<feature type="signal peptide" evidence="2">
    <location>
        <begin position="1"/>
        <end position="15"/>
    </location>
</feature>
<keyword evidence="4" id="KW-1185">Reference proteome</keyword>
<feature type="compositionally biased region" description="Polar residues" evidence="1">
    <location>
        <begin position="284"/>
        <end position="302"/>
    </location>
</feature>
<dbReference type="InterPro" id="IPR012341">
    <property type="entry name" value="6hp_glycosidase-like_sf"/>
</dbReference>
<protein>
    <submittedName>
        <fullName evidence="3">Meiotically up-regulated gene 157 protein</fullName>
    </submittedName>
</protein>
<feature type="region of interest" description="Disordered" evidence="1">
    <location>
        <begin position="282"/>
        <end position="303"/>
    </location>
</feature>
<dbReference type="Gene3D" id="1.50.10.10">
    <property type="match status" value="1"/>
</dbReference>
<sequence>MTLLYSLAFAGLAAAALRPNCPHFTDYAATPHEPFSEGVHKLSYQRPAPECRTASFPEVENTISEMKTLIKDPDLYRLFENTFPNTLDTTIAWTGFADENSDEELSFIITGDINAEWLRDSSNQLQSYRSLLKRNSSEGSLAALYRGAINLQARYVRFAPHCNAFQPPEESDVPLQTTMPAAALTTYLRRTRRTRFSSASMLSIPPCVSTILSQIRYELDSLAAFLQLSHDYHAATADKEFFARFNWSKAIAVLLNTTDALRAGTYAADGTLNPSPTLFERKSTSASETLSNNGNGAPTQGDTGMVRSFFRPSDDSCIYQLFVPANMMFARYLNSCAEIMDDIDTGLAERMRDSAKVVREGIEAHGKTTHPKFGEIYSYEVDGFGSHNNMDDANIPSLLSAPHYGYLSAQDPVYQNTRRFVLSTSNPYQMRGPVLNATGGPHIGPGNAWPMALIAQLMTSDDDDEIASGLRQLVSSTNQLGLIHESVNSHDASKWTRSWYAERISFSAMKRTGLLMFVVVQVRVGQWAFWADGAGPQGEEAASP</sequence>
<reference evidence="3 4" key="1">
    <citation type="submission" date="2021-07" db="EMBL/GenBank/DDBJ databases">
        <title>Genome data of Colletotrichum spaethianum.</title>
        <authorList>
            <person name="Utami Y.D."/>
            <person name="Hiruma K."/>
        </authorList>
    </citation>
    <scope>NUCLEOTIDE SEQUENCE [LARGE SCALE GENOMIC DNA]</scope>
    <source>
        <strain evidence="3 4">MAFF 242679</strain>
    </source>
</reference>
<dbReference type="InterPro" id="IPR008928">
    <property type="entry name" value="6-hairpin_glycosidase_sf"/>
</dbReference>
<evidence type="ECO:0000256" key="2">
    <source>
        <dbReference type="SAM" id="SignalP"/>
    </source>
</evidence>
<keyword evidence="2" id="KW-0732">Signal</keyword>